<keyword evidence="3" id="KW-0472">Membrane</keyword>
<dbReference type="Pfam" id="PF02397">
    <property type="entry name" value="Bac_transf"/>
    <property type="match status" value="1"/>
</dbReference>
<dbReference type="Pfam" id="PF02911">
    <property type="entry name" value="Formyl_trans_C"/>
    <property type="match status" value="1"/>
</dbReference>
<comment type="caution">
    <text evidence="7">The sequence shown here is derived from an EMBL/GenBank/DDBJ whole genome shotgun (WGS) entry which is preliminary data.</text>
</comment>
<dbReference type="InterPro" id="IPR003362">
    <property type="entry name" value="Bact_transf"/>
</dbReference>
<dbReference type="Proteomes" id="UP000433101">
    <property type="component" value="Unassembled WGS sequence"/>
</dbReference>
<evidence type="ECO:0000256" key="1">
    <source>
        <dbReference type="ARBA" id="ARBA00006464"/>
    </source>
</evidence>
<protein>
    <recommendedName>
        <fullName evidence="9">Sugar transferase involved in LPS biosynthesis (Colanic, teichoic acid)</fullName>
    </recommendedName>
</protein>
<dbReference type="GO" id="GO:0016780">
    <property type="term" value="F:phosphotransferase activity, for other substituted phosphate groups"/>
    <property type="evidence" value="ECO:0007669"/>
    <property type="project" value="TreeGrafter"/>
</dbReference>
<keyword evidence="3" id="KW-0812">Transmembrane</keyword>
<reference evidence="7 8" key="1">
    <citation type="submission" date="2019-12" db="EMBL/GenBank/DDBJ databases">
        <authorList>
            <person name="Li M."/>
        </authorList>
    </citation>
    <scope>NUCLEOTIDE SEQUENCE [LARGE SCALE GENOMIC DNA]</scope>
    <source>
        <strain evidence="7 8">GBMRC 2046</strain>
    </source>
</reference>
<feature type="domain" description="Bacterial sugar transferase" evidence="5">
    <location>
        <begin position="27"/>
        <end position="194"/>
    </location>
</feature>
<sequence>MLAETEKDSSVRLRPASTIAGFGGRAAALIMLIAFSIPAALTALSVWATLGRPIMFRQVRSGLHGQNFTVIKFRTMNDRRDSAGCLLPDSERETRVTRLVRRLRLDEIPQLLLILIGHMSFIGPRPLLPVTVSTFGHWGVMRGRTRPGLTGWAQVNGGTKLTNIQKLALDLWYIENRTPLIDFWLLVLTVNMLLRGERVREKPLALAQAFLVDRSREVTSKGGRPSKRQQMRIALAGPPHLLARARDALIEDGYEASRVLSIPVDSQDWPDPETTISTGLEYSTTLGAGAAEIGEAEFASLVVEFDPDILLLLDRPQLFSPCVGSIPNLRTIGFHPSSLPLMRGRCAVSHAVLENLPATGATLHWIERADDTGPLLMQTQISLDRGETIESLWRKQSDTLASMLPSALELIHSGNPPRIEQDNQLATYCGDLQIKDRRIDWTASADEILRNVSMYADTPSGIYGEIGGNSHRIAKARFSPVEGEASSEPGMVIRETPDGYIVTCGDGKCIRVMPWCRHGERSWRETSSYHSALEGGA</sequence>
<keyword evidence="2" id="KW-0270">Exopolysaccharide synthesis</keyword>
<organism evidence="7 8">
    <name type="scientific">Stappia sediminis</name>
    <dbReference type="NCBI Taxonomy" id="2692190"/>
    <lineage>
        <taxon>Bacteria</taxon>
        <taxon>Pseudomonadati</taxon>
        <taxon>Pseudomonadota</taxon>
        <taxon>Alphaproteobacteria</taxon>
        <taxon>Hyphomicrobiales</taxon>
        <taxon>Stappiaceae</taxon>
        <taxon>Stappia</taxon>
    </lineage>
</organism>
<proteinExistence type="inferred from homology"/>
<evidence type="ECO:0000256" key="2">
    <source>
        <dbReference type="ARBA" id="ARBA00023169"/>
    </source>
</evidence>
<dbReference type="EMBL" id="WUMV01000010">
    <property type="protein sequence ID" value="MXN67435.1"/>
    <property type="molecule type" value="Genomic_DNA"/>
</dbReference>
<evidence type="ECO:0000259" key="5">
    <source>
        <dbReference type="Pfam" id="PF02397"/>
    </source>
</evidence>
<evidence type="ECO:0008006" key="9">
    <source>
        <dbReference type="Google" id="ProtNLM"/>
    </source>
</evidence>
<dbReference type="InterPro" id="IPR005793">
    <property type="entry name" value="Formyl_trans_C"/>
</dbReference>
<dbReference type="SUPFAM" id="SSF53328">
    <property type="entry name" value="Formyltransferase"/>
    <property type="match status" value="1"/>
</dbReference>
<evidence type="ECO:0000259" key="6">
    <source>
        <dbReference type="Pfam" id="PF02911"/>
    </source>
</evidence>
<feature type="transmembrane region" description="Helical" evidence="3">
    <location>
        <begin position="26"/>
        <end position="50"/>
    </location>
</feature>
<comment type="similarity">
    <text evidence="1">Belongs to the bacterial sugar transferase family.</text>
</comment>
<dbReference type="GO" id="GO:0000271">
    <property type="term" value="P:polysaccharide biosynthetic process"/>
    <property type="evidence" value="ECO:0007669"/>
    <property type="project" value="UniProtKB-KW"/>
</dbReference>
<dbReference type="AlphaFoldDB" id="A0A7X3LYH5"/>
<dbReference type="InterPro" id="IPR011034">
    <property type="entry name" value="Formyl_transferase-like_C_sf"/>
</dbReference>
<dbReference type="InterPro" id="IPR002376">
    <property type="entry name" value="Formyl_transf_N"/>
</dbReference>
<name>A0A7X3LYH5_9HYPH</name>
<keyword evidence="8" id="KW-1185">Reference proteome</keyword>
<dbReference type="SUPFAM" id="SSF50486">
    <property type="entry name" value="FMT C-terminal domain-like"/>
    <property type="match status" value="1"/>
</dbReference>
<evidence type="ECO:0000256" key="3">
    <source>
        <dbReference type="SAM" id="Phobius"/>
    </source>
</evidence>
<feature type="domain" description="Formyl transferase C-terminal" evidence="6">
    <location>
        <begin position="435"/>
        <end position="510"/>
    </location>
</feature>
<accession>A0A7X3LYH5</accession>
<dbReference type="PANTHER" id="PTHR30576:SF8">
    <property type="entry name" value="UNDECAPRENYL-PHOSPHATE GALACTOSE PHOSPHOTRANSFERASE"/>
    <property type="match status" value="1"/>
</dbReference>
<evidence type="ECO:0000313" key="7">
    <source>
        <dbReference type="EMBL" id="MXN67435.1"/>
    </source>
</evidence>
<dbReference type="RefSeq" id="WP_160777670.1">
    <property type="nucleotide sequence ID" value="NZ_WUMV01000010.1"/>
</dbReference>
<dbReference type="Pfam" id="PF00551">
    <property type="entry name" value="Formyl_trans_N"/>
    <property type="match status" value="1"/>
</dbReference>
<feature type="domain" description="Formyl transferase N-terminal" evidence="4">
    <location>
        <begin position="237"/>
        <end position="408"/>
    </location>
</feature>
<keyword evidence="3" id="KW-1133">Transmembrane helix</keyword>
<evidence type="ECO:0000313" key="8">
    <source>
        <dbReference type="Proteomes" id="UP000433101"/>
    </source>
</evidence>
<dbReference type="PANTHER" id="PTHR30576">
    <property type="entry name" value="COLANIC BIOSYNTHESIS UDP-GLUCOSE LIPID CARRIER TRANSFERASE"/>
    <property type="match status" value="1"/>
</dbReference>
<dbReference type="Gene3D" id="3.40.50.12230">
    <property type="match status" value="1"/>
</dbReference>
<gene>
    <name evidence="7" type="ORF">GR183_21215</name>
</gene>
<evidence type="ECO:0000259" key="4">
    <source>
        <dbReference type="Pfam" id="PF00551"/>
    </source>
</evidence>
<dbReference type="InterPro" id="IPR036477">
    <property type="entry name" value="Formyl_transf_N_sf"/>
</dbReference>